<evidence type="ECO:0000259" key="6">
    <source>
        <dbReference type="Pfam" id="PF00496"/>
    </source>
</evidence>
<dbReference type="PIRSF" id="PIRSF002741">
    <property type="entry name" value="MppA"/>
    <property type="match status" value="1"/>
</dbReference>
<keyword evidence="5" id="KW-0812">Transmembrane</keyword>
<keyword evidence="5" id="KW-1133">Transmembrane helix</keyword>
<dbReference type="Pfam" id="PF00496">
    <property type="entry name" value="SBP_bac_5"/>
    <property type="match status" value="1"/>
</dbReference>
<dbReference type="GO" id="GO:0030288">
    <property type="term" value="C:outer membrane-bounded periplasmic space"/>
    <property type="evidence" value="ECO:0007669"/>
    <property type="project" value="UniProtKB-ARBA"/>
</dbReference>
<comment type="caution">
    <text evidence="7">The sequence shown here is derived from an EMBL/GenBank/DDBJ whole genome shotgun (WGS) entry which is preliminary data.</text>
</comment>
<dbReference type="Proteomes" id="UP000575898">
    <property type="component" value="Unassembled WGS sequence"/>
</dbReference>
<feature type="transmembrane region" description="Helical" evidence="5">
    <location>
        <begin position="21"/>
        <end position="44"/>
    </location>
</feature>
<dbReference type="SUPFAM" id="SSF53850">
    <property type="entry name" value="Periplasmic binding protein-like II"/>
    <property type="match status" value="1"/>
</dbReference>
<gene>
    <name evidence="7" type="ORF">HNQ59_003424</name>
</gene>
<feature type="domain" description="Solute-binding protein family 5" evidence="6">
    <location>
        <begin position="96"/>
        <end position="530"/>
    </location>
</feature>
<evidence type="ECO:0000313" key="8">
    <source>
        <dbReference type="Proteomes" id="UP000575898"/>
    </source>
</evidence>
<evidence type="ECO:0000256" key="4">
    <source>
        <dbReference type="ARBA" id="ARBA00022729"/>
    </source>
</evidence>
<dbReference type="Gene3D" id="3.10.105.10">
    <property type="entry name" value="Dipeptide-binding Protein, Domain 3"/>
    <property type="match status" value="1"/>
</dbReference>
<dbReference type="InterPro" id="IPR000914">
    <property type="entry name" value="SBP_5_dom"/>
</dbReference>
<keyword evidence="3" id="KW-0813">Transport</keyword>
<dbReference type="InterPro" id="IPR030678">
    <property type="entry name" value="Peptide/Ni-bd"/>
</dbReference>
<reference evidence="7 8" key="1">
    <citation type="submission" date="2020-08" db="EMBL/GenBank/DDBJ databases">
        <title>Genomic Encyclopedia of Type Strains, Phase IV (KMG-IV): sequencing the most valuable type-strain genomes for metagenomic binning, comparative biology and taxonomic classification.</title>
        <authorList>
            <person name="Goeker M."/>
        </authorList>
    </citation>
    <scope>NUCLEOTIDE SEQUENCE [LARGE SCALE GENOMIC DNA]</scope>
    <source>
        <strain evidence="7 8">DSM 27165</strain>
    </source>
</reference>
<dbReference type="PANTHER" id="PTHR30290:SF10">
    <property type="entry name" value="PERIPLASMIC OLIGOPEPTIDE-BINDING PROTEIN-RELATED"/>
    <property type="match status" value="1"/>
</dbReference>
<comment type="similarity">
    <text evidence="2">Belongs to the bacterial solute-binding protein 5 family.</text>
</comment>
<keyword evidence="4" id="KW-0732">Signal</keyword>
<evidence type="ECO:0000313" key="7">
    <source>
        <dbReference type="EMBL" id="MBB5020110.1"/>
    </source>
</evidence>
<sequence>MNTSIRSTRISGSGNRTTWQRLSWTLLNSFTVAALGMAACNVAVSADMNKTLHFGLEVPETGFDPAEYSDQYSNIIMAQMFESMLTFDYLSRPARVVPQTAEAMPVVSEDGRTYTIRLKKGIYFADDPAFNGVKRELTAQDYVFSLQRLVDPTTKRPNSWLLRGKIVGLDEKLEAAKAAGSFDPSTPVEGLKALDRYTLQIKLTKPDYNLNYILAMTTTGALAKEVVDKYGKVDIGAHPVGTGPYILQKWERGHRTSLVASPSYRGMVYEPPVDATGVNQTVMAELRGKRLPLIGRIDLPVMENGQAQWLGFLRGDTDIHYRVGSEYALQSAPGGKLKPQYAKKGIKVFRELEPEVTFNQFNMEDEVVGGYEPEKVALRRALAMSYNSKKEAMVTRAGQAIEAEAPWGPGIVGYDPNFKNALHAYNPARANAILDTYGYKDVDGDGYRELPNGKPLEITYLGTTTGGRRDFEELMEQAFKAVKIRLRTEKTSFPDQIQRKQNGKFQLTGGAWGADFPDVENFLQLLYGPNCREGNDSCFKLKEYDDLYREISQMPDSPERQAKVMRMVRLVAAYAPWNFNVHRIRTHMEHSWTTGFLAHPVDHVKFMYYDIDLAKREAYKKQQ</sequence>
<evidence type="ECO:0000256" key="5">
    <source>
        <dbReference type="SAM" id="Phobius"/>
    </source>
</evidence>
<evidence type="ECO:0000256" key="3">
    <source>
        <dbReference type="ARBA" id="ARBA00022448"/>
    </source>
</evidence>
<organism evidence="7 8">
    <name type="scientific">Chitinivorax tropicus</name>
    <dbReference type="NCBI Taxonomy" id="714531"/>
    <lineage>
        <taxon>Bacteria</taxon>
        <taxon>Pseudomonadati</taxon>
        <taxon>Pseudomonadota</taxon>
        <taxon>Betaproteobacteria</taxon>
        <taxon>Chitinivorax</taxon>
    </lineage>
</organism>
<protein>
    <submittedName>
        <fullName evidence="7">ABC-type transport system substrate-binding protein</fullName>
    </submittedName>
</protein>
<dbReference type="InterPro" id="IPR039424">
    <property type="entry name" value="SBP_5"/>
</dbReference>
<dbReference type="EMBL" id="JACHHY010000025">
    <property type="protein sequence ID" value="MBB5020110.1"/>
    <property type="molecule type" value="Genomic_DNA"/>
</dbReference>
<dbReference type="PANTHER" id="PTHR30290">
    <property type="entry name" value="PERIPLASMIC BINDING COMPONENT OF ABC TRANSPORTER"/>
    <property type="match status" value="1"/>
</dbReference>
<dbReference type="AlphaFoldDB" id="A0A840MNU6"/>
<keyword evidence="8" id="KW-1185">Reference proteome</keyword>
<dbReference type="GO" id="GO:0043190">
    <property type="term" value="C:ATP-binding cassette (ABC) transporter complex"/>
    <property type="evidence" value="ECO:0007669"/>
    <property type="project" value="InterPro"/>
</dbReference>
<keyword evidence="5" id="KW-0472">Membrane</keyword>
<dbReference type="RefSeq" id="WP_184041519.1">
    <property type="nucleotide sequence ID" value="NZ_JACHHY010000025.1"/>
</dbReference>
<accession>A0A840MNU6</accession>
<dbReference type="Gene3D" id="3.40.190.10">
    <property type="entry name" value="Periplasmic binding protein-like II"/>
    <property type="match status" value="1"/>
</dbReference>
<evidence type="ECO:0000256" key="2">
    <source>
        <dbReference type="ARBA" id="ARBA00005695"/>
    </source>
</evidence>
<proteinExistence type="inferred from homology"/>
<name>A0A840MNU6_9PROT</name>
<dbReference type="GO" id="GO:0015833">
    <property type="term" value="P:peptide transport"/>
    <property type="evidence" value="ECO:0007669"/>
    <property type="project" value="TreeGrafter"/>
</dbReference>
<dbReference type="GO" id="GO:1904680">
    <property type="term" value="F:peptide transmembrane transporter activity"/>
    <property type="evidence" value="ECO:0007669"/>
    <property type="project" value="TreeGrafter"/>
</dbReference>
<evidence type="ECO:0000256" key="1">
    <source>
        <dbReference type="ARBA" id="ARBA00004196"/>
    </source>
</evidence>
<comment type="subcellular location">
    <subcellularLocation>
        <location evidence="1">Cell envelope</location>
    </subcellularLocation>
</comment>